<name>T1GZI6_MEGSC</name>
<dbReference type="InterPro" id="IPR004119">
    <property type="entry name" value="EcKL"/>
</dbReference>
<accession>T1GZI6</accession>
<evidence type="ECO:0000259" key="1">
    <source>
        <dbReference type="SMART" id="SM00587"/>
    </source>
</evidence>
<sequence length="282" mass="32735">MVMEDLSKDNFSLADRIKGLDEDHVKVLLKKIAQFHASSMVLVKEKPEIKDFLKDSLFERDIGDEKLFNDIICGNIPHIANIFKNKIGYENIAKKLGNIFNNFLERIVKVCHNTTKENLKVVNHGDLWVNNFLFQHDKDGKPTDVSLIDLQISFYGGLGVDINYFFNTSIPLGLLATKRYDFLRFYYKHLKQSLETLQYDDIPTWEDVKEEVTKKELYGFWAMESILPLIALNKDTAKDSSLDTLANEEALNNQRKIMLSEKRVYETMKYSLMRFDDLGVLC</sequence>
<dbReference type="Pfam" id="PF02958">
    <property type="entry name" value="EcKL"/>
    <property type="match status" value="1"/>
</dbReference>
<evidence type="ECO:0000313" key="2">
    <source>
        <dbReference type="EnsemblMetazoa" id="MESCA009287-PA"/>
    </source>
</evidence>
<dbReference type="SMART" id="SM00587">
    <property type="entry name" value="CHK"/>
    <property type="match status" value="1"/>
</dbReference>
<dbReference type="OMA" id="HIANIFK"/>
<dbReference type="Gene3D" id="3.90.1200.10">
    <property type="match status" value="1"/>
</dbReference>
<dbReference type="InterPro" id="IPR015897">
    <property type="entry name" value="CHK_kinase-like"/>
</dbReference>
<reference evidence="2" key="2">
    <citation type="submission" date="2015-06" db="UniProtKB">
        <authorList>
            <consortium name="EnsemblMetazoa"/>
        </authorList>
    </citation>
    <scope>IDENTIFICATION</scope>
</reference>
<dbReference type="AlphaFoldDB" id="T1GZI6"/>
<dbReference type="STRING" id="36166.T1GZI6"/>
<dbReference type="SUPFAM" id="SSF56112">
    <property type="entry name" value="Protein kinase-like (PK-like)"/>
    <property type="match status" value="1"/>
</dbReference>
<feature type="domain" description="CHK kinase-like" evidence="1">
    <location>
        <begin position="1"/>
        <end position="196"/>
    </location>
</feature>
<reference evidence="3" key="1">
    <citation type="submission" date="2013-02" db="EMBL/GenBank/DDBJ databases">
        <authorList>
            <person name="Hughes D."/>
        </authorList>
    </citation>
    <scope>NUCLEOTIDE SEQUENCE</scope>
    <source>
        <strain>Durham</strain>
        <strain evidence="3">NC isolate 2 -- Noor lab</strain>
    </source>
</reference>
<dbReference type="PANTHER" id="PTHR11012">
    <property type="entry name" value="PROTEIN KINASE-LIKE DOMAIN-CONTAINING"/>
    <property type="match status" value="1"/>
</dbReference>
<dbReference type="HOGENOM" id="CLU_010718_0_2_1"/>
<dbReference type="PANTHER" id="PTHR11012:SF56">
    <property type="entry name" value="CHK KINASE-LIKE DOMAIN-CONTAINING PROTEIN-RELATED"/>
    <property type="match status" value="1"/>
</dbReference>
<keyword evidence="3" id="KW-1185">Reference proteome</keyword>
<protein>
    <recommendedName>
        <fullName evidence="1">CHK kinase-like domain-containing protein</fullName>
    </recommendedName>
</protein>
<dbReference type="InterPro" id="IPR011009">
    <property type="entry name" value="Kinase-like_dom_sf"/>
</dbReference>
<dbReference type="Proteomes" id="UP000015102">
    <property type="component" value="Unassembled WGS sequence"/>
</dbReference>
<proteinExistence type="predicted"/>
<dbReference type="EnsemblMetazoa" id="MESCA009287-RA">
    <property type="protein sequence ID" value="MESCA009287-PA"/>
    <property type="gene ID" value="MESCA009287"/>
</dbReference>
<dbReference type="EMBL" id="CAQQ02045852">
    <property type="status" value="NOT_ANNOTATED_CDS"/>
    <property type="molecule type" value="Genomic_DNA"/>
</dbReference>
<organism evidence="2 3">
    <name type="scientific">Megaselia scalaris</name>
    <name type="common">Humpbacked fly</name>
    <name type="synonym">Phora scalaris</name>
    <dbReference type="NCBI Taxonomy" id="36166"/>
    <lineage>
        <taxon>Eukaryota</taxon>
        <taxon>Metazoa</taxon>
        <taxon>Ecdysozoa</taxon>
        <taxon>Arthropoda</taxon>
        <taxon>Hexapoda</taxon>
        <taxon>Insecta</taxon>
        <taxon>Pterygota</taxon>
        <taxon>Neoptera</taxon>
        <taxon>Endopterygota</taxon>
        <taxon>Diptera</taxon>
        <taxon>Brachycera</taxon>
        <taxon>Muscomorpha</taxon>
        <taxon>Platypezoidea</taxon>
        <taxon>Phoridae</taxon>
        <taxon>Megaseliini</taxon>
        <taxon>Megaselia</taxon>
    </lineage>
</organism>
<evidence type="ECO:0000313" key="3">
    <source>
        <dbReference type="Proteomes" id="UP000015102"/>
    </source>
</evidence>